<dbReference type="GO" id="GO:0016787">
    <property type="term" value="F:hydrolase activity"/>
    <property type="evidence" value="ECO:0007669"/>
    <property type="project" value="UniProtKB-KW"/>
</dbReference>
<evidence type="ECO:0000313" key="4">
    <source>
        <dbReference type="EMBL" id="KAB5594686.1"/>
    </source>
</evidence>
<feature type="compositionally biased region" description="Low complexity" evidence="2">
    <location>
        <begin position="785"/>
        <end position="796"/>
    </location>
</feature>
<proteinExistence type="predicted"/>
<dbReference type="InterPro" id="IPR051540">
    <property type="entry name" value="S-2-haloacid_dehalogenase"/>
</dbReference>
<feature type="region of interest" description="Disordered" evidence="2">
    <location>
        <begin position="647"/>
        <end position="702"/>
    </location>
</feature>
<feature type="compositionally biased region" description="Low complexity" evidence="2">
    <location>
        <begin position="885"/>
        <end position="911"/>
    </location>
</feature>
<dbReference type="CDD" id="cd00027">
    <property type="entry name" value="BRCT"/>
    <property type="match status" value="1"/>
</dbReference>
<dbReference type="SFLD" id="SFLDS00003">
    <property type="entry name" value="Haloacid_Dehalogenase"/>
    <property type="match status" value="1"/>
</dbReference>
<dbReference type="SUPFAM" id="SSF56784">
    <property type="entry name" value="HAD-like"/>
    <property type="match status" value="1"/>
</dbReference>
<dbReference type="OrthoDB" id="3358963at2759"/>
<comment type="caution">
    <text evidence="4">The sequence shown here is derived from an EMBL/GenBank/DDBJ whole genome shotgun (WGS) entry which is preliminary data.</text>
</comment>
<dbReference type="PANTHER" id="PTHR43316">
    <property type="entry name" value="HYDROLASE, HALOACID DELAHOGENASE-RELATED"/>
    <property type="match status" value="1"/>
</dbReference>
<feature type="compositionally biased region" description="Pro residues" evidence="2">
    <location>
        <begin position="268"/>
        <end position="285"/>
    </location>
</feature>
<dbReference type="Gene3D" id="3.40.50.1000">
    <property type="entry name" value="HAD superfamily/HAD-like"/>
    <property type="match status" value="1"/>
</dbReference>
<evidence type="ECO:0000256" key="1">
    <source>
        <dbReference type="ARBA" id="ARBA00022801"/>
    </source>
</evidence>
<dbReference type="SUPFAM" id="SSF52113">
    <property type="entry name" value="BRCT domain"/>
    <property type="match status" value="1"/>
</dbReference>
<name>A0A5N5QU45_9AGAM</name>
<keyword evidence="1" id="KW-0378">Hydrolase</keyword>
<accession>A0A5N5QU45</accession>
<feature type="region of interest" description="Disordered" evidence="2">
    <location>
        <begin position="875"/>
        <end position="929"/>
    </location>
</feature>
<feature type="region of interest" description="Disordered" evidence="2">
    <location>
        <begin position="509"/>
        <end position="582"/>
    </location>
</feature>
<evidence type="ECO:0000313" key="5">
    <source>
        <dbReference type="Proteomes" id="UP000383932"/>
    </source>
</evidence>
<evidence type="ECO:0000259" key="3">
    <source>
        <dbReference type="PROSITE" id="PS50172"/>
    </source>
</evidence>
<dbReference type="InterPro" id="IPR036420">
    <property type="entry name" value="BRCT_dom_sf"/>
</dbReference>
<dbReference type="InterPro" id="IPR036412">
    <property type="entry name" value="HAD-like_sf"/>
</dbReference>
<feature type="compositionally biased region" description="Low complexity" evidence="2">
    <location>
        <begin position="658"/>
        <end position="682"/>
    </location>
</feature>
<dbReference type="Pfam" id="PF00702">
    <property type="entry name" value="Hydrolase"/>
    <property type="match status" value="1"/>
</dbReference>
<keyword evidence="5" id="KW-1185">Reference proteome</keyword>
<dbReference type="EMBL" id="SSOP01000017">
    <property type="protein sequence ID" value="KAB5594686.1"/>
    <property type="molecule type" value="Genomic_DNA"/>
</dbReference>
<feature type="compositionally biased region" description="Polar residues" evidence="2">
    <location>
        <begin position="243"/>
        <end position="254"/>
    </location>
</feature>
<dbReference type="PANTHER" id="PTHR43316:SF9">
    <property type="entry name" value="ACID DEHALOGENASE, PUTATIVE (AFU_ORTHOLOGUE AFUA_6G14460)-RELATED"/>
    <property type="match status" value="1"/>
</dbReference>
<feature type="region of interest" description="Disordered" evidence="2">
    <location>
        <begin position="764"/>
        <end position="807"/>
    </location>
</feature>
<feature type="compositionally biased region" description="Pro residues" evidence="2">
    <location>
        <begin position="435"/>
        <end position="449"/>
    </location>
</feature>
<dbReference type="PROSITE" id="PS50172">
    <property type="entry name" value="BRCT"/>
    <property type="match status" value="1"/>
</dbReference>
<dbReference type="AlphaFoldDB" id="A0A5N5QU45"/>
<protein>
    <recommendedName>
        <fullName evidence="3">BRCT domain-containing protein</fullName>
    </recommendedName>
</protein>
<dbReference type="SMART" id="SM00292">
    <property type="entry name" value="BRCT"/>
    <property type="match status" value="1"/>
</dbReference>
<feature type="domain" description="BRCT" evidence="3">
    <location>
        <begin position="309"/>
        <end position="380"/>
    </location>
</feature>
<gene>
    <name evidence="4" type="ORF">CTheo_1833</name>
</gene>
<evidence type="ECO:0000256" key="2">
    <source>
        <dbReference type="SAM" id="MobiDB-lite"/>
    </source>
</evidence>
<organism evidence="4 5">
    <name type="scientific">Ceratobasidium theobromae</name>
    <dbReference type="NCBI Taxonomy" id="1582974"/>
    <lineage>
        <taxon>Eukaryota</taxon>
        <taxon>Fungi</taxon>
        <taxon>Dikarya</taxon>
        <taxon>Basidiomycota</taxon>
        <taxon>Agaricomycotina</taxon>
        <taxon>Agaricomycetes</taxon>
        <taxon>Cantharellales</taxon>
        <taxon>Ceratobasidiaceae</taxon>
        <taxon>Ceratobasidium</taxon>
    </lineage>
</organism>
<reference evidence="4 5" key="1">
    <citation type="journal article" date="2019" name="Fungal Biol. Biotechnol.">
        <title>Draft genome sequence of fastidious pathogen Ceratobasidium theobromae, which causes vascular-streak dieback in Theobroma cacao.</title>
        <authorList>
            <person name="Ali S.S."/>
            <person name="Asman A."/>
            <person name="Shao J."/>
            <person name="Firmansyah A.P."/>
            <person name="Susilo A.W."/>
            <person name="Rosmana A."/>
            <person name="McMahon P."/>
            <person name="Junaid M."/>
            <person name="Guest D."/>
            <person name="Kheng T.Y."/>
            <person name="Meinhardt L.W."/>
            <person name="Bailey B.A."/>
        </authorList>
    </citation>
    <scope>NUCLEOTIDE SEQUENCE [LARGE SCALE GENOMIC DNA]</scope>
    <source>
        <strain evidence="4 5">CT2</strain>
    </source>
</reference>
<dbReference type="InterPro" id="IPR001357">
    <property type="entry name" value="BRCT_dom"/>
</dbReference>
<dbReference type="Proteomes" id="UP000383932">
    <property type="component" value="Unassembled WGS sequence"/>
</dbReference>
<feature type="region of interest" description="Disordered" evidence="2">
    <location>
        <begin position="385"/>
        <end position="454"/>
    </location>
</feature>
<feature type="compositionally biased region" description="Pro residues" evidence="2">
    <location>
        <begin position="768"/>
        <end position="784"/>
    </location>
</feature>
<dbReference type="Pfam" id="PF16589">
    <property type="entry name" value="BRCT_2"/>
    <property type="match status" value="1"/>
</dbReference>
<feature type="region of interest" description="Disordered" evidence="2">
    <location>
        <begin position="235"/>
        <end position="286"/>
    </location>
</feature>
<sequence>MSNVHNPENKALKDFKVLNFDVYGTLIDWESGVVDALEPLLKRSSDASKWTRREKLEMFEEVEAELQRANPDMIYSTLLTHAHSRLASKLGIESTRTLDEAFGQSVRAWEPFPDTCAALATLSKHYKLVVLSNVDNETFKYTRDKLESGGGKFSLVVTAQDVGSYKPDERNFLYVLREIEREFGVTKDQVLVTAQREKVSDEMPNTMCSHTADVSIGRNSGASYTFVFPTLGAMGEGSRGRTPDTTLAMSQQNRRSGRNPIGRAAVAPPAPPQIASAPPAPPPENPELFVDLMMGAPLSIYVEKDVPGRDDIVRLIEKHGGIVATAYSTVPYILVDPSKESGQNLFRQYSAKRGKIVLNAQWVHACVQAGQLQTFKTNYAGFKVDGTERDRAPDPPPAPDTPRSATRRSATRRRTDPQPPPFPLQYQQWDHQHYPPQPQPPYYPGPPPAQWHTNQQYSPLAVPVIEGSAYGPPYPGYPGDEQAWAAGEDPDQYYEQFHQVEYGYVIPTANPPVAETQPEHTSQSPEAPEPEEEEEPRGRKRTRSGRARNALSEKVDPQKLVSARGPPTRSPDPPARVIKSTHGGNLFTADDVQYLKSYIEYCQNQGLVLSLREICERLAVKAPHHTFYSWRRYCNKHQIRLGAYAMDDPISEDRPGPSSSNNTTSTHQLAAPSSSAAGRPSAIGLGRTDRSPTPPRALYRSTTGKGIAFTETDVTFLMRFLHYRRRKNPELDMVQFWKDVAERAPHHSRASWMKYWRRHKHELETEAPNPPPTTSFTHPQPPHAQPQSQPQEQQPLPQGPPQKRKRYDHDDDMLLAQYFATGPQGTSDAIFQRFARMHPHHPWKGWQEHHRIHKTQIDHLMKKILQSNAAAALAAGAAPPGGPAPSGSGAGSTSGAASASGSGSTSAGPSGVPVVDDGLQNFGLDAMET</sequence>
<dbReference type="Gene3D" id="1.10.150.750">
    <property type="match status" value="1"/>
</dbReference>
<dbReference type="InterPro" id="IPR023214">
    <property type="entry name" value="HAD_sf"/>
</dbReference>
<dbReference type="Gene3D" id="3.40.50.10190">
    <property type="entry name" value="BRCT domain"/>
    <property type="match status" value="1"/>
</dbReference>
<dbReference type="SFLD" id="SFLDG01129">
    <property type="entry name" value="C1.5:_HAD__Beta-PGM__Phosphata"/>
    <property type="match status" value="1"/>
</dbReference>